<accession>A0A151PEK6</accession>
<reference evidence="2 3" key="1">
    <citation type="journal article" date="2012" name="Genome Biol.">
        <title>Sequencing three crocodilian genomes to illuminate the evolution of archosaurs and amniotes.</title>
        <authorList>
            <person name="St John J.A."/>
            <person name="Braun E.L."/>
            <person name="Isberg S.R."/>
            <person name="Miles L.G."/>
            <person name="Chong A.Y."/>
            <person name="Gongora J."/>
            <person name="Dalzell P."/>
            <person name="Moran C."/>
            <person name="Bed'hom B."/>
            <person name="Abzhanov A."/>
            <person name="Burgess S.C."/>
            <person name="Cooksey A.M."/>
            <person name="Castoe T.A."/>
            <person name="Crawford N.G."/>
            <person name="Densmore L.D."/>
            <person name="Drew J.C."/>
            <person name="Edwards S.V."/>
            <person name="Faircloth B.C."/>
            <person name="Fujita M.K."/>
            <person name="Greenwold M.J."/>
            <person name="Hoffmann F.G."/>
            <person name="Howard J.M."/>
            <person name="Iguchi T."/>
            <person name="Janes D.E."/>
            <person name="Khan S.Y."/>
            <person name="Kohno S."/>
            <person name="de Koning A.J."/>
            <person name="Lance S.L."/>
            <person name="McCarthy F.M."/>
            <person name="McCormack J.E."/>
            <person name="Merchant M.E."/>
            <person name="Peterson D.G."/>
            <person name="Pollock D.D."/>
            <person name="Pourmand N."/>
            <person name="Raney B.J."/>
            <person name="Roessler K.A."/>
            <person name="Sanford J.R."/>
            <person name="Sawyer R.H."/>
            <person name="Schmidt C.J."/>
            <person name="Triplett E.W."/>
            <person name="Tuberville T.D."/>
            <person name="Venegas-Anaya M."/>
            <person name="Howard J.T."/>
            <person name="Jarvis E.D."/>
            <person name="Guillette L.J.Jr."/>
            <person name="Glenn T.C."/>
            <person name="Green R.E."/>
            <person name="Ray D.A."/>
        </authorList>
    </citation>
    <scope>NUCLEOTIDE SEQUENCE [LARGE SCALE GENOMIC DNA]</scope>
    <source>
        <strain evidence="2">KSC_2009_1</strain>
    </source>
</reference>
<dbReference type="Proteomes" id="UP000050525">
    <property type="component" value="Unassembled WGS sequence"/>
</dbReference>
<keyword evidence="1" id="KW-0732">Signal</keyword>
<feature type="chain" id="PRO_5007586947" evidence="1">
    <location>
        <begin position="30"/>
        <end position="198"/>
    </location>
</feature>
<keyword evidence="3" id="KW-1185">Reference proteome</keyword>
<name>A0A151PEK6_ALLMI</name>
<proteinExistence type="predicted"/>
<feature type="signal peptide" evidence="1">
    <location>
        <begin position="1"/>
        <end position="29"/>
    </location>
</feature>
<comment type="caution">
    <text evidence="2">The sequence shown here is derived from an EMBL/GenBank/DDBJ whole genome shotgun (WGS) entry which is preliminary data.</text>
</comment>
<dbReference type="EMBL" id="AKHW03000416">
    <property type="protein sequence ID" value="KYO47463.1"/>
    <property type="molecule type" value="Genomic_DNA"/>
</dbReference>
<organism evidence="2 3">
    <name type="scientific">Alligator mississippiensis</name>
    <name type="common">American alligator</name>
    <dbReference type="NCBI Taxonomy" id="8496"/>
    <lineage>
        <taxon>Eukaryota</taxon>
        <taxon>Metazoa</taxon>
        <taxon>Chordata</taxon>
        <taxon>Craniata</taxon>
        <taxon>Vertebrata</taxon>
        <taxon>Euteleostomi</taxon>
        <taxon>Archelosauria</taxon>
        <taxon>Archosauria</taxon>
        <taxon>Crocodylia</taxon>
        <taxon>Alligatoridae</taxon>
        <taxon>Alligatorinae</taxon>
        <taxon>Alligator</taxon>
    </lineage>
</organism>
<protein>
    <submittedName>
        <fullName evidence="2">Uncharacterized protein</fullName>
    </submittedName>
</protein>
<sequence length="198" mass="21011">MECPGHPECLQLLLLVLGVLDIVHPLALAYQEGPEVAELEGQERMDGPGGDVQEHIGSIPAVVQPGSKGLDSSFMIVVGLGQCSEASQVVTVHEGASRMQNALGQMAVTTRSQESQHCGKQETGVLDITARGRDWSSHGMERKELQQESYHMLSLHCACSSCPKEQLVRKQGAGLPFKGGCQLLPEPPAPPGAGKGLL</sequence>
<evidence type="ECO:0000313" key="3">
    <source>
        <dbReference type="Proteomes" id="UP000050525"/>
    </source>
</evidence>
<gene>
    <name evidence="2" type="ORF">Y1Q_0019600</name>
</gene>
<evidence type="ECO:0000256" key="1">
    <source>
        <dbReference type="SAM" id="SignalP"/>
    </source>
</evidence>
<evidence type="ECO:0000313" key="2">
    <source>
        <dbReference type="EMBL" id="KYO47463.1"/>
    </source>
</evidence>
<dbReference type="AlphaFoldDB" id="A0A151PEK6"/>